<proteinExistence type="predicted"/>
<keyword evidence="2" id="KW-0732">Signal</keyword>
<reference evidence="4" key="1">
    <citation type="submission" date="2015-09" db="EMBL/GenBank/DDBJ databases">
        <title>Scylla olivacea transcriptome.</title>
        <authorList>
            <person name="Ikhwanuddin M."/>
        </authorList>
    </citation>
    <scope>NUCLEOTIDE SEQUENCE</scope>
</reference>
<dbReference type="EMBL" id="GDRN01103688">
    <property type="protein sequence ID" value="JAI58038.1"/>
    <property type="molecule type" value="Transcribed_RNA"/>
</dbReference>
<organism evidence="4">
    <name type="scientific">Scylla olivacea</name>
    <name type="common">Orange mud crab</name>
    <name type="synonym">Cancer olivacea</name>
    <dbReference type="NCBI Taxonomy" id="85551"/>
    <lineage>
        <taxon>Eukaryota</taxon>
        <taxon>Metazoa</taxon>
        <taxon>Ecdysozoa</taxon>
        <taxon>Arthropoda</taxon>
        <taxon>Crustacea</taxon>
        <taxon>Multicrustacea</taxon>
        <taxon>Malacostraca</taxon>
        <taxon>Eumalacostraca</taxon>
        <taxon>Eucarida</taxon>
        <taxon>Decapoda</taxon>
        <taxon>Pleocyemata</taxon>
        <taxon>Brachyura</taxon>
        <taxon>Eubrachyura</taxon>
        <taxon>Portunoidea</taxon>
        <taxon>Portunidae</taxon>
        <taxon>Portuninae</taxon>
        <taxon>Scylla</taxon>
    </lineage>
</organism>
<feature type="region of interest" description="Disordered" evidence="1">
    <location>
        <begin position="70"/>
        <end position="96"/>
    </location>
</feature>
<feature type="compositionally biased region" description="Polar residues" evidence="1">
    <location>
        <begin position="364"/>
        <end position="379"/>
    </location>
</feature>
<feature type="region of interest" description="Disordered" evidence="1">
    <location>
        <begin position="206"/>
        <end position="414"/>
    </location>
</feature>
<name>A0A0P4VYF5_SCYOL</name>
<accession>A0A0P4VYF5</accession>
<dbReference type="AlphaFoldDB" id="A0A0P4VYF5"/>
<evidence type="ECO:0000256" key="2">
    <source>
        <dbReference type="SAM" id="SignalP"/>
    </source>
</evidence>
<feature type="compositionally biased region" description="Polar residues" evidence="1">
    <location>
        <begin position="236"/>
        <end position="249"/>
    </location>
</feature>
<feature type="compositionally biased region" description="Pro residues" evidence="1">
    <location>
        <begin position="347"/>
        <end position="356"/>
    </location>
</feature>
<feature type="chain" id="PRO_5006070120" description="Myb/SANT-like DNA-binding domain-containing protein" evidence="2">
    <location>
        <begin position="18"/>
        <end position="497"/>
    </location>
</feature>
<feature type="compositionally biased region" description="Polar residues" evidence="1">
    <location>
        <begin position="72"/>
        <end position="86"/>
    </location>
</feature>
<evidence type="ECO:0000259" key="3">
    <source>
        <dbReference type="Pfam" id="PF13837"/>
    </source>
</evidence>
<dbReference type="Gene3D" id="1.10.10.60">
    <property type="entry name" value="Homeodomain-like"/>
    <property type="match status" value="1"/>
</dbReference>
<dbReference type="InterPro" id="IPR044822">
    <property type="entry name" value="Myb_DNA-bind_4"/>
</dbReference>
<feature type="compositionally biased region" description="Polar residues" evidence="1">
    <location>
        <begin position="299"/>
        <end position="315"/>
    </location>
</feature>
<dbReference type="Pfam" id="PF13837">
    <property type="entry name" value="Myb_DNA-bind_4"/>
    <property type="match status" value="1"/>
</dbReference>
<protein>
    <recommendedName>
        <fullName evidence="3">Myb/SANT-like DNA-binding domain-containing protein</fullName>
    </recommendedName>
</protein>
<feature type="signal peptide" evidence="2">
    <location>
        <begin position="1"/>
        <end position="17"/>
    </location>
</feature>
<sequence>MLTILTAWRMWINYTAATGGADPKMGYQSPPLLANGITTTLMEYQPKEMQQMQAEPVYCHEVFDGHGMEDQASCSPGQSGDCSRQGSAGPFDRPQKTCKAPWDSEMTHFFINEYRNVSGMVTKKRDAFLHISDKMNQKGYDVTPYTVEKKWHNLIKAYKNVLYRAIRKGDEKISWEYFEEMDDIIKNSTPSLPAPGNLKRLAMSRKVSPNPVASPASGPETISVTPDFLPSPPSPDVTTPKTLPASSPSVAEGPSAAPCAPYSFPAGSSSTRSPPGHLATSPISYVVNPSHPSLPPSEAQHSTSHLLPLDTTSQLHPPHYTQHHFLPPIATTPTMHSQPPTILNTPTVPPPLPPPVSSLDPQSTTAVSLGSENYVTYTQPGDAPAPTQVSIASEQPAADPQGTNTARDDEEVPKKKTLLSASKRKKWRQRKAKLFYSRFRRPDWELLVAQREMNMQLKSLNSNIRNIGHTLNENILGLKRAVERMVSIMLQNKAASS</sequence>
<feature type="domain" description="Myb/SANT-like DNA-binding" evidence="3">
    <location>
        <begin position="101"/>
        <end position="184"/>
    </location>
</feature>
<evidence type="ECO:0000313" key="4">
    <source>
        <dbReference type="EMBL" id="JAI58038.1"/>
    </source>
</evidence>
<evidence type="ECO:0000256" key="1">
    <source>
        <dbReference type="SAM" id="MobiDB-lite"/>
    </source>
</evidence>